<feature type="compositionally biased region" description="Polar residues" evidence="1">
    <location>
        <begin position="49"/>
        <end position="69"/>
    </location>
</feature>
<feature type="region of interest" description="Disordered" evidence="1">
    <location>
        <begin position="1"/>
        <end position="261"/>
    </location>
</feature>
<dbReference type="PANTHER" id="PTHR28031:SF1">
    <property type="entry name" value="PROLINE-RICH PROTEIN HUA1"/>
    <property type="match status" value="1"/>
</dbReference>
<dbReference type="STRING" id="5643.A0A060S6Y1"/>
<dbReference type="PANTHER" id="PTHR28031">
    <property type="entry name" value="PROLINE-RICH PROTEIN HUA1"/>
    <property type="match status" value="1"/>
</dbReference>
<dbReference type="GO" id="GO:0005737">
    <property type="term" value="C:cytoplasm"/>
    <property type="evidence" value="ECO:0007669"/>
    <property type="project" value="TreeGrafter"/>
</dbReference>
<gene>
    <name evidence="2" type="ORF">BN946_scf184783.g14</name>
</gene>
<dbReference type="EMBL" id="CCBP010000068">
    <property type="protein sequence ID" value="CDO70130.1"/>
    <property type="molecule type" value="Genomic_DNA"/>
</dbReference>
<dbReference type="OrthoDB" id="2405700at2759"/>
<accession>A0A060S6Y1</accession>
<evidence type="ECO:0000256" key="1">
    <source>
        <dbReference type="SAM" id="MobiDB-lite"/>
    </source>
</evidence>
<sequence length="455" mass="48267">MVSLHNPFRDRSPDSAPPPEALGSAPSVVAASDASEALSSSSAEPSQRLPESSSPEARTVTPTGHSTMSSEDRSVNDLLTEELPPPYTPAPNVYEGEATLELGPRRPFQQTPQLPPQSYPHHRPPWVSPEPPASWSSFSGGLHRESPNTYTRPAPPPVHPSLQNGGPPQLPPRPLSDFARDFYTAGADVQSGALGGPSSQYQGEAPTASSSWTARYAPPSGEPSHRSAKGAPTSSVDQTANPADDDGRPTEVPVPGHPLLKDGKILVYPRDYECSKCHNTGYKGYDPSHPCSRCWDKYAKPYSGVLAHAPWSSEAQSESSSSRTSLQRPLPRFRTPQEGLHQQGASYSGQPLLSPYSILSPSASTSRVASGYPGAAARVIPIAGGGIPMSPYLDPLQSRGPSGIPPHRPGLGRCRPGRLSSPYRDLRRLPETSWCIRREIPGSVGDCAGAVAGAA</sequence>
<dbReference type="InterPro" id="IPR038910">
    <property type="entry name" value="Hua1-like"/>
</dbReference>
<dbReference type="AlphaFoldDB" id="A0A060S6Y1"/>
<protein>
    <submittedName>
        <fullName evidence="2">Uncharacterized protein</fullName>
    </submittedName>
</protein>
<feature type="compositionally biased region" description="Low complexity" evidence="1">
    <location>
        <begin position="24"/>
        <end position="46"/>
    </location>
</feature>
<proteinExistence type="predicted"/>
<feature type="compositionally biased region" description="Polar residues" evidence="1">
    <location>
        <begin position="232"/>
        <end position="241"/>
    </location>
</feature>
<organism evidence="2 3">
    <name type="scientific">Pycnoporus cinnabarinus</name>
    <name type="common">Cinnabar-red polypore</name>
    <name type="synonym">Trametes cinnabarina</name>
    <dbReference type="NCBI Taxonomy" id="5643"/>
    <lineage>
        <taxon>Eukaryota</taxon>
        <taxon>Fungi</taxon>
        <taxon>Dikarya</taxon>
        <taxon>Basidiomycota</taxon>
        <taxon>Agaricomycotina</taxon>
        <taxon>Agaricomycetes</taxon>
        <taxon>Polyporales</taxon>
        <taxon>Polyporaceae</taxon>
        <taxon>Trametes</taxon>
    </lineage>
</organism>
<dbReference type="HOGENOM" id="CLU_040442_0_0_1"/>
<comment type="caution">
    <text evidence="2">The sequence shown here is derived from an EMBL/GenBank/DDBJ whole genome shotgun (WGS) entry which is preliminary data.</text>
</comment>
<evidence type="ECO:0000313" key="2">
    <source>
        <dbReference type="EMBL" id="CDO70130.1"/>
    </source>
</evidence>
<evidence type="ECO:0000313" key="3">
    <source>
        <dbReference type="Proteomes" id="UP000029665"/>
    </source>
</evidence>
<keyword evidence="3" id="KW-1185">Reference proteome</keyword>
<reference evidence="2" key="1">
    <citation type="submission" date="2014-01" db="EMBL/GenBank/DDBJ databases">
        <title>The genome of the white-rot fungus Pycnoporus cinnabarinus: a basidiomycete model with a versatile arsenal for lignocellulosic biomass breakdown.</title>
        <authorList>
            <person name="Levasseur A."/>
            <person name="Lomascolo A."/>
            <person name="Ruiz-Duenas F.J."/>
            <person name="Uzan E."/>
            <person name="Piumi F."/>
            <person name="Kues U."/>
            <person name="Ram A.F.J."/>
            <person name="Murat C."/>
            <person name="Haon M."/>
            <person name="Benoit I."/>
            <person name="Arfi Y."/>
            <person name="Chevret D."/>
            <person name="Drula E."/>
            <person name="Kwon M.J."/>
            <person name="Gouret P."/>
            <person name="Lesage-Meessen L."/>
            <person name="Lombard V."/>
            <person name="Mariette J."/>
            <person name="Noirot C."/>
            <person name="Park J."/>
            <person name="Patyshakuliyeva A."/>
            <person name="Wieneger R.A.B."/>
            <person name="Wosten H.A.B."/>
            <person name="Martin F."/>
            <person name="Coutinho P.M."/>
            <person name="de Vries R."/>
            <person name="Martinez A.T."/>
            <person name="Klopp C."/>
            <person name="Pontarotti P."/>
            <person name="Henrissat B."/>
            <person name="Record E."/>
        </authorList>
    </citation>
    <scope>NUCLEOTIDE SEQUENCE [LARGE SCALE GENOMIC DNA]</scope>
    <source>
        <strain evidence="2">BRFM137</strain>
    </source>
</reference>
<name>A0A060S6Y1_PYCCI</name>
<dbReference type="Proteomes" id="UP000029665">
    <property type="component" value="Unassembled WGS sequence"/>
</dbReference>
<feature type="compositionally biased region" description="Polar residues" evidence="1">
    <location>
        <begin position="197"/>
        <end position="213"/>
    </location>
</feature>